<dbReference type="NCBIfam" id="NF047498">
    <property type="entry name" value="LIC_12616_fam"/>
    <property type="match status" value="1"/>
</dbReference>
<accession>A0A0R2DN60</accession>
<evidence type="ECO:0008006" key="3">
    <source>
        <dbReference type="Google" id="ProtNLM"/>
    </source>
</evidence>
<comment type="caution">
    <text evidence="1">The sequence shown here is derived from an EMBL/GenBank/DDBJ whole genome shotgun (WGS) entry which is preliminary data.</text>
</comment>
<protein>
    <recommendedName>
        <fullName evidence="3">Phage protein</fullName>
    </recommendedName>
</protein>
<dbReference type="EMBL" id="AYZH01000010">
    <property type="protein sequence ID" value="KRN02167.1"/>
    <property type="molecule type" value="Genomic_DNA"/>
</dbReference>
<evidence type="ECO:0000313" key="1">
    <source>
        <dbReference type="EMBL" id="KRN02167.1"/>
    </source>
</evidence>
<sequence length="163" mass="18465">MMGIYRDTVNKIISEIHKFQPGWIITKKFQPDDRPPLPFFYYKIVDDYQRLTFNDVENEPFSFVLQLTAVTDDELDSPDLSHDMRKLLESIGLLTDLAESGISLQVESLPIRDLNFGVSNETEAVLSVTVTVNDSYDDTTQSGTITDVILGVTDSKEENNEHS</sequence>
<gene>
    <name evidence="1" type="ORF">FD13_GL000307</name>
</gene>
<keyword evidence="2" id="KW-1185">Reference proteome</keyword>
<dbReference type="RefSeq" id="WP_162257432.1">
    <property type="nucleotide sequence ID" value="NZ_AYZH01000010.1"/>
</dbReference>
<name>A0A0R2DN60_9LACO</name>
<dbReference type="Proteomes" id="UP000051589">
    <property type="component" value="Unassembled WGS sequence"/>
</dbReference>
<dbReference type="AlphaFoldDB" id="A0A0R2DN60"/>
<dbReference type="PATRIC" id="fig|1423803.3.peg.302"/>
<reference evidence="1 2" key="1">
    <citation type="journal article" date="2015" name="Genome Announc.">
        <title>Expanding the biotechnology potential of lactobacilli through comparative genomics of 213 strains and associated genera.</title>
        <authorList>
            <person name="Sun Z."/>
            <person name="Harris H.M."/>
            <person name="McCann A."/>
            <person name="Guo C."/>
            <person name="Argimon S."/>
            <person name="Zhang W."/>
            <person name="Yang X."/>
            <person name="Jeffery I.B."/>
            <person name="Cooney J.C."/>
            <person name="Kagawa T.F."/>
            <person name="Liu W."/>
            <person name="Song Y."/>
            <person name="Salvetti E."/>
            <person name="Wrobel A."/>
            <person name="Rasinkangas P."/>
            <person name="Parkhill J."/>
            <person name="Rea M.C."/>
            <person name="O'Sullivan O."/>
            <person name="Ritari J."/>
            <person name="Douillard F.P."/>
            <person name="Paul Ross R."/>
            <person name="Yang R."/>
            <person name="Briner A.E."/>
            <person name="Felis G.E."/>
            <person name="de Vos W.M."/>
            <person name="Barrangou R."/>
            <person name="Klaenhammer T.R."/>
            <person name="Caufield P.W."/>
            <person name="Cui Y."/>
            <person name="Zhang H."/>
            <person name="O'Toole P.W."/>
        </authorList>
    </citation>
    <scope>NUCLEOTIDE SEQUENCE [LARGE SCALE GENOMIC DNA]</scope>
    <source>
        <strain evidence="1 2">DSM 21775</strain>
    </source>
</reference>
<dbReference type="STRING" id="1423803.FD13_GL000307"/>
<proteinExistence type="predicted"/>
<organism evidence="1 2">
    <name type="scientific">Levilactobacillus senmaizukei DSM 21775 = NBRC 103853</name>
    <dbReference type="NCBI Taxonomy" id="1423803"/>
    <lineage>
        <taxon>Bacteria</taxon>
        <taxon>Bacillati</taxon>
        <taxon>Bacillota</taxon>
        <taxon>Bacilli</taxon>
        <taxon>Lactobacillales</taxon>
        <taxon>Lactobacillaceae</taxon>
        <taxon>Levilactobacillus</taxon>
    </lineage>
</organism>
<evidence type="ECO:0000313" key="2">
    <source>
        <dbReference type="Proteomes" id="UP000051589"/>
    </source>
</evidence>